<dbReference type="InterPro" id="IPR036291">
    <property type="entry name" value="NAD(P)-bd_dom_sf"/>
</dbReference>
<dbReference type="PANTHER" id="PTHR43477">
    <property type="entry name" value="DIHYDROANTICAPSIN 7-DEHYDROGENASE"/>
    <property type="match status" value="1"/>
</dbReference>
<dbReference type="Pfam" id="PF00106">
    <property type="entry name" value="adh_short"/>
    <property type="match status" value="1"/>
</dbReference>
<feature type="non-terminal residue" evidence="4">
    <location>
        <position position="1"/>
    </location>
</feature>
<accession>A0A382GFF2</accession>
<dbReference type="SUPFAM" id="SSF51735">
    <property type="entry name" value="NAD(P)-binding Rossmann-fold domains"/>
    <property type="match status" value="1"/>
</dbReference>
<evidence type="ECO:0008006" key="5">
    <source>
        <dbReference type="Google" id="ProtNLM"/>
    </source>
</evidence>
<dbReference type="NCBIfam" id="NF004779">
    <property type="entry name" value="PRK06125.1"/>
    <property type="match status" value="1"/>
</dbReference>
<dbReference type="Gene3D" id="3.40.50.720">
    <property type="entry name" value="NAD(P)-binding Rossmann-like Domain"/>
    <property type="match status" value="1"/>
</dbReference>
<protein>
    <recommendedName>
        <fullName evidence="5">Short-chain dehydrogenase</fullName>
    </recommendedName>
</protein>
<dbReference type="AlphaFoldDB" id="A0A382GFF2"/>
<dbReference type="PRINTS" id="PR00081">
    <property type="entry name" value="GDHRDH"/>
</dbReference>
<gene>
    <name evidence="4" type="ORF">METZ01_LOCUS226503</name>
</gene>
<reference evidence="4" key="1">
    <citation type="submission" date="2018-05" db="EMBL/GenBank/DDBJ databases">
        <authorList>
            <person name="Lanie J.A."/>
            <person name="Ng W.-L."/>
            <person name="Kazmierczak K.M."/>
            <person name="Andrzejewski T.M."/>
            <person name="Davidsen T.M."/>
            <person name="Wayne K.J."/>
            <person name="Tettelin H."/>
            <person name="Glass J.I."/>
            <person name="Rusch D."/>
            <person name="Podicherti R."/>
            <person name="Tsui H.-C.T."/>
            <person name="Winkler M.E."/>
        </authorList>
    </citation>
    <scope>NUCLEOTIDE SEQUENCE</scope>
</reference>
<comment type="similarity">
    <text evidence="1">Belongs to the short-chain dehydrogenases/reductases (SDR) family.</text>
</comment>
<keyword evidence="2" id="KW-0560">Oxidoreductase</keyword>
<evidence type="ECO:0000256" key="1">
    <source>
        <dbReference type="ARBA" id="ARBA00006484"/>
    </source>
</evidence>
<evidence type="ECO:0000256" key="2">
    <source>
        <dbReference type="ARBA" id="ARBA00023002"/>
    </source>
</evidence>
<name>A0A382GFF2_9ZZZZ</name>
<dbReference type="InterPro" id="IPR002347">
    <property type="entry name" value="SDR_fam"/>
</dbReference>
<organism evidence="4">
    <name type="scientific">marine metagenome</name>
    <dbReference type="NCBI Taxonomy" id="408172"/>
    <lineage>
        <taxon>unclassified sequences</taxon>
        <taxon>metagenomes</taxon>
        <taxon>ecological metagenomes</taxon>
    </lineage>
</organism>
<keyword evidence="3" id="KW-0520">NAD</keyword>
<proteinExistence type="inferred from homology"/>
<evidence type="ECO:0000313" key="4">
    <source>
        <dbReference type="EMBL" id="SVB73649.1"/>
    </source>
</evidence>
<sequence length="285" mass="30453">VLPSLLRSIDHYITVGGIVAVAVEVGMDLELRNKRALITGASKGIGRAVSDVLADEGCDLSMVARTEEDLSKAAEDIRLRANVNVQILAADLSLSADQQRVAATFPDVDIVVNNAGANPAGEINQIDESTWREAWNLKVFGYINLCRTYHALMKERGHGVIVNVIGTGGERMNASYILGASGNIALMGLTRALGGRSPDHGVRVVGINPGMTLTERGEWILKNWTEMKYGTPDRTDDFLAEMDLPFGRMGTPKEVADTVAFVASPRASYISGTIVTVDGGAANRG</sequence>
<dbReference type="PANTHER" id="PTHR43477:SF4">
    <property type="entry name" value="DEHYDROGENASE_REDUCTASE SDR FAMILY MEMBER 6"/>
    <property type="match status" value="1"/>
</dbReference>
<dbReference type="EMBL" id="UINC01055127">
    <property type="protein sequence ID" value="SVB73649.1"/>
    <property type="molecule type" value="Genomic_DNA"/>
</dbReference>
<evidence type="ECO:0000256" key="3">
    <source>
        <dbReference type="ARBA" id="ARBA00023027"/>
    </source>
</evidence>
<dbReference type="GO" id="GO:0016491">
    <property type="term" value="F:oxidoreductase activity"/>
    <property type="evidence" value="ECO:0007669"/>
    <property type="project" value="UniProtKB-KW"/>
</dbReference>
<dbReference type="InterPro" id="IPR051122">
    <property type="entry name" value="SDR_DHRS6-like"/>
</dbReference>